<evidence type="ECO:0000256" key="1">
    <source>
        <dbReference type="SAM" id="MobiDB-lite"/>
    </source>
</evidence>
<evidence type="ECO:0000313" key="3">
    <source>
        <dbReference type="Proteomes" id="UP000237381"/>
    </source>
</evidence>
<evidence type="ECO:0000313" key="2">
    <source>
        <dbReference type="EMBL" id="POR49796.1"/>
    </source>
</evidence>
<feature type="compositionally biased region" description="Polar residues" evidence="1">
    <location>
        <begin position="1"/>
        <end position="14"/>
    </location>
</feature>
<protein>
    <submittedName>
        <fullName evidence="2">Uncharacterized protein</fullName>
    </submittedName>
</protein>
<accession>A0A2S4M4Z1</accession>
<organism evidence="2 3">
    <name type="scientific">Paraburkholderia eburnea</name>
    <dbReference type="NCBI Taxonomy" id="1189126"/>
    <lineage>
        <taxon>Bacteria</taxon>
        <taxon>Pseudomonadati</taxon>
        <taxon>Pseudomonadota</taxon>
        <taxon>Betaproteobacteria</taxon>
        <taxon>Burkholderiales</taxon>
        <taxon>Burkholderiaceae</taxon>
        <taxon>Paraburkholderia</taxon>
    </lineage>
</organism>
<gene>
    <name evidence="2" type="ORF">B0G62_110104</name>
</gene>
<name>A0A2S4M4Z1_9BURK</name>
<reference evidence="2 3" key="1">
    <citation type="submission" date="2018-01" db="EMBL/GenBank/DDBJ databases">
        <title>Genomic Encyclopedia of Type Strains, Phase III (KMG-III): the genomes of soil and plant-associated and newly described type strains.</title>
        <authorList>
            <person name="Whitman W."/>
        </authorList>
    </citation>
    <scope>NUCLEOTIDE SEQUENCE [LARGE SCALE GENOMIC DNA]</scope>
    <source>
        <strain evidence="2 3">JCM 18070</strain>
    </source>
</reference>
<comment type="caution">
    <text evidence="2">The sequence shown here is derived from an EMBL/GenBank/DDBJ whole genome shotgun (WGS) entry which is preliminary data.</text>
</comment>
<proteinExistence type="predicted"/>
<sequence>MGTNSIRHASTTAPGQACAPFQAGTTVAK</sequence>
<feature type="region of interest" description="Disordered" evidence="1">
    <location>
        <begin position="1"/>
        <end position="29"/>
    </location>
</feature>
<keyword evidence="3" id="KW-1185">Reference proteome</keyword>
<dbReference type="Proteomes" id="UP000237381">
    <property type="component" value="Unassembled WGS sequence"/>
</dbReference>
<dbReference type="AlphaFoldDB" id="A0A2S4M4Z1"/>
<dbReference type="EMBL" id="PQGA01000010">
    <property type="protein sequence ID" value="POR49796.1"/>
    <property type="molecule type" value="Genomic_DNA"/>
</dbReference>